<evidence type="ECO:0000313" key="1">
    <source>
        <dbReference type="EMBL" id="RXJ04264.1"/>
    </source>
</evidence>
<dbReference type="InterPro" id="IPR021247">
    <property type="entry name" value="DUF2785"/>
</dbReference>
<dbReference type="OrthoDB" id="7619731at2"/>
<dbReference type="RefSeq" id="WP_129076613.1">
    <property type="nucleotide sequence ID" value="NZ_QOUX01000001.1"/>
</dbReference>
<dbReference type="Proteomes" id="UP000290649">
    <property type="component" value="Unassembled WGS sequence"/>
</dbReference>
<organism evidence="1 2">
    <name type="scientific">Anaerobacillus alkaliphilus</name>
    <dbReference type="NCBI Taxonomy" id="1548597"/>
    <lineage>
        <taxon>Bacteria</taxon>
        <taxon>Bacillati</taxon>
        <taxon>Bacillota</taxon>
        <taxon>Bacilli</taxon>
        <taxon>Bacillales</taxon>
        <taxon>Bacillaceae</taxon>
        <taxon>Anaerobacillus</taxon>
    </lineage>
</organism>
<dbReference type="Pfam" id="PF10978">
    <property type="entry name" value="DUF2785"/>
    <property type="match status" value="1"/>
</dbReference>
<accession>A0A4Q0VX77</accession>
<dbReference type="AlphaFoldDB" id="A0A4Q0VX77"/>
<name>A0A4Q0VX77_9BACI</name>
<gene>
    <name evidence="1" type="ORF">DS745_02450</name>
</gene>
<comment type="caution">
    <text evidence="1">The sequence shown here is derived from an EMBL/GenBank/DDBJ whole genome shotgun (WGS) entry which is preliminary data.</text>
</comment>
<keyword evidence="2" id="KW-1185">Reference proteome</keyword>
<sequence length="270" mass="31652">MNLKHQLEEIRNQSGVYQPTDDLIELMLNNIGTNDSELRDKLIYSTFSKWVQENSINSKQAYYILDRCLSTSHLFFCIGEENNDSVFKRSFSSLLIACLMNKDHEAMLLTEKQFANVFDKSVVYLNSEKDTRGFVDEKGWAHAIAHGADLLDACVKHPMYSSEFHKITLETISSCLFHGVIFIDDEDERLVSVINTLIDKGIEDEMLERWIDNISKKLKEIHNVEEYSLKFYRTKTNIMNFYKTLYFSLPSEKHYLRNRIEENIQSWKNS</sequence>
<evidence type="ECO:0000313" key="2">
    <source>
        <dbReference type="Proteomes" id="UP000290649"/>
    </source>
</evidence>
<reference evidence="1 2" key="1">
    <citation type="journal article" date="2019" name="Int. J. Syst. Evol. Microbiol.">
        <title>Anaerobacillus alkaliphilus sp. nov., a novel alkaliphilic and moderately halophilic bacterium.</title>
        <authorList>
            <person name="Borsodi A.K."/>
            <person name="Aszalos J.M."/>
            <person name="Bihari P."/>
            <person name="Nagy I."/>
            <person name="Schumann P."/>
            <person name="Sproer C."/>
            <person name="Kovacs A.L."/>
            <person name="Boka K."/>
            <person name="Dobosy P."/>
            <person name="Ovari M."/>
            <person name="Szili-Kovacs T."/>
            <person name="Toth E."/>
        </authorList>
    </citation>
    <scope>NUCLEOTIDE SEQUENCE [LARGE SCALE GENOMIC DNA]</scope>
    <source>
        <strain evidence="1 2">B16-10</strain>
    </source>
</reference>
<dbReference type="EMBL" id="QOUX01000001">
    <property type="protein sequence ID" value="RXJ04264.1"/>
    <property type="molecule type" value="Genomic_DNA"/>
</dbReference>
<proteinExistence type="predicted"/>
<protein>
    <submittedName>
        <fullName evidence="1">DUF2785 domain-containing protein</fullName>
    </submittedName>
</protein>